<dbReference type="STRING" id="525367.HMPREF0556_11903"/>
<organism evidence="1 2">
    <name type="scientific">Listeria grayi DSM 20601</name>
    <dbReference type="NCBI Taxonomy" id="525367"/>
    <lineage>
        <taxon>Bacteria</taxon>
        <taxon>Bacillati</taxon>
        <taxon>Bacillota</taxon>
        <taxon>Bacilli</taxon>
        <taxon>Bacillales</taxon>
        <taxon>Listeriaceae</taxon>
        <taxon>Listeria</taxon>
    </lineage>
</organism>
<reference evidence="1" key="1">
    <citation type="submission" date="2010-06" db="EMBL/GenBank/DDBJ databases">
        <authorList>
            <person name="Muzny D."/>
            <person name="Qin X."/>
            <person name="Buhay C."/>
            <person name="Dugan-Rocha S."/>
            <person name="Ding Y."/>
            <person name="Chen G."/>
            <person name="Hawes A."/>
            <person name="Holder M."/>
            <person name="Jhangiani S."/>
            <person name="Johnson A."/>
            <person name="Khan Z."/>
            <person name="Li Z."/>
            <person name="Liu W."/>
            <person name="Liu X."/>
            <person name="Perez L."/>
            <person name="Shen H."/>
            <person name="Wang Q."/>
            <person name="Watt J."/>
            <person name="Xi L."/>
            <person name="Xin Y."/>
            <person name="Zhou J."/>
            <person name="Deng J."/>
            <person name="Jiang H."/>
            <person name="Liu Y."/>
            <person name="Qu J."/>
            <person name="Song X.-Z."/>
            <person name="Zhang L."/>
            <person name="Villasana D."/>
            <person name="Johnson A."/>
            <person name="Liu J."/>
            <person name="Liyanage D."/>
            <person name="Lorensuhewa L."/>
            <person name="Robinson T."/>
            <person name="Song A."/>
            <person name="Song B.-B."/>
            <person name="Dinh H."/>
            <person name="Thornton R."/>
            <person name="Coyle M."/>
            <person name="Francisco L."/>
            <person name="Jackson L."/>
            <person name="Javaid M."/>
            <person name="Korchina V."/>
            <person name="Kovar C."/>
            <person name="Mata R."/>
            <person name="Mathew T."/>
            <person name="Ngo R."/>
            <person name="Nguyen L."/>
            <person name="Nguyen N."/>
            <person name="Okwuonu G."/>
            <person name="Ongeri F."/>
            <person name="Pham C."/>
            <person name="Simmons D."/>
            <person name="Wilczek-Boney K."/>
            <person name="Hale W."/>
            <person name="Jakkamsetti A."/>
            <person name="Pham P."/>
            <person name="Ruth R."/>
            <person name="San Lucas F."/>
            <person name="Warren J."/>
            <person name="Zhang J."/>
            <person name="Zhao Z."/>
            <person name="Zhou C."/>
            <person name="Zhu D."/>
            <person name="Lee S."/>
            <person name="Bess C."/>
            <person name="Blankenburg K."/>
            <person name="Forbes L."/>
            <person name="Fu Q."/>
            <person name="Gubbala S."/>
            <person name="Hirani K."/>
            <person name="Jayaseelan J.C."/>
            <person name="Lara F."/>
            <person name="Munidasa M."/>
            <person name="Palculict T."/>
            <person name="Patil S."/>
            <person name="Pu L.-L."/>
            <person name="Saada N."/>
            <person name="Tang L."/>
            <person name="Weissenberger G."/>
            <person name="Zhu Y."/>
            <person name="Hemphill L."/>
            <person name="Shang Y."/>
            <person name="Youmans B."/>
            <person name="Ayvaz T."/>
            <person name="Ross M."/>
            <person name="Santibanez J."/>
            <person name="Aqrawi P."/>
            <person name="Gross S."/>
            <person name="Joshi V."/>
            <person name="Fowler G."/>
            <person name="Nazareth L."/>
            <person name="Reid J."/>
            <person name="Worley K."/>
            <person name="Petrosino J."/>
            <person name="Highlander S."/>
            <person name="Gibbs R."/>
        </authorList>
    </citation>
    <scope>NUCLEOTIDE SEQUENCE [LARGE SCALE GENOMIC DNA]</scope>
    <source>
        <strain evidence="1">DSM 20601</strain>
    </source>
</reference>
<comment type="caution">
    <text evidence="1">The sequence shown here is derived from an EMBL/GenBank/DDBJ whole genome shotgun (WGS) entry which is preliminary data.</text>
</comment>
<dbReference type="HOGENOM" id="CLU_3235567_0_0_9"/>
<name>D7V0Y6_LISGR</name>
<keyword evidence="2" id="KW-1185">Reference proteome</keyword>
<proteinExistence type="predicted"/>
<evidence type="ECO:0000313" key="1">
    <source>
        <dbReference type="EMBL" id="EFI83218.1"/>
    </source>
</evidence>
<dbReference type="Proteomes" id="UP000010119">
    <property type="component" value="Unassembled WGS sequence"/>
</dbReference>
<evidence type="ECO:0000313" key="2">
    <source>
        <dbReference type="Proteomes" id="UP000010119"/>
    </source>
</evidence>
<dbReference type="AlphaFoldDB" id="D7V0Y6"/>
<protein>
    <submittedName>
        <fullName evidence="1">Uncharacterized protein</fullName>
    </submittedName>
</protein>
<sequence length="43" mass="4882">MATNLKKVNSFFQKTLQSFASSLLNCHCNVGYLLHEAGYLLLY</sequence>
<accession>D7V0Y6</accession>
<dbReference type="EMBL" id="ACCR02000005">
    <property type="protein sequence ID" value="EFI83218.1"/>
    <property type="molecule type" value="Genomic_DNA"/>
</dbReference>
<gene>
    <name evidence="1" type="ORF">HMPREF0556_11903</name>
</gene>